<dbReference type="AlphaFoldDB" id="A0A1I5HXQ8"/>
<evidence type="ECO:0000313" key="3">
    <source>
        <dbReference type="Proteomes" id="UP000199614"/>
    </source>
</evidence>
<organism evidence="2 3">
    <name type="scientific">Pseudonocardia ammonioxydans</name>
    <dbReference type="NCBI Taxonomy" id="260086"/>
    <lineage>
        <taxon>Bacteria</taxon>
        <taxon>Bacillati</taxon>
        <taxon>Actinomycetota</taxon>
        <taxon>Actinomycetes</taxon>
        <taxon>Pseudonocardiales</taxon>
        <taxon>Pseudonocardiaceae</taxon>
        <taxon>Pseudonocardia</taxon>
    </lineage>
</organism>
<dbReference type="EMBL" id="FOUY01000078">
    <property type="protein sequence ID" value="SFO52706.1"/>
    <property type="molecule type" value="Genomic_DNA"/>
</dbReference>
<feature type="region of interest" description="Disordered" evidence="1">
    <location>
        <begin position="75"/>
        <end position="106"/>
    </location>
</feature>
<accession>A0A1I5HXQ8</accession>
<name>A0A1I5HXQ8_PSUAM</name>
<evidence type="ECO:0000256" key="1">
    <source>
        <dbReference type="SAM" id="MobiDB-lite"/>
    </source>
</evidence>
<reference evidence="2 3" key="1">
    <citation type="submission" date="2016-10" db="EMBL/GenBank/DDBJ databases">
        <authorList>
            <person name="de Groot N.N."/>
        </authorList>
    </citation>
    <scope>NUCLEOTIDE SEQUENCE [LARGE SCALE GENOMIC DNA]</scope>
    <source>
        <strain evidence="2 3">CGMCC 4.1877</strain>
    </source>
</reference>
<keyword evidence="3" id="KW-1185">Reference proteome</keyword>
<sequence>MWDAVLGDFELEEHELALLREAVRCVDTLDQLDAIVRADSGPIDPSGRVHPGVVEARQLRVTLARVLAALRLPSGDEDEARPQRRAGVRGTYATGGGQAPRLRRVR</sequence>
<protein>
    <submittedName>
        <fullName evidence="2">Uncharacterized protein</fullName>
    </submittedName>
</protein>
<dbReference type="RefSeq" id="WP_218163039.1">
    <property type="nucleotide sequence ID" value="NZ_FOUY01000078.1"/>
</dbReference>
<gene>
    <name evidence="2" type="ORF">SAMN05216207_107811</name>
</gene>
<dbReference type="Proteomes" id="UP000199614">
    <property type="component" value="Unassembled WGS sequence"/>
</dbReference>
<proteinExistence type="predicted"/>
<evidence type="ECO:0000313" key="2">
    <source>
        <dbReference type="EMBL" id="SFO52706.1"/>
    </source>
</evidence>
<dbReference type="STRING" id="260086.SAMN05216207_107811"/>